<organism evidence="1 3">
    <name type="scientific">Medicago truncatula</name>
    <name type="common">Barrel medic</name>
    <name type="synonym">Medicago tribuloides</name>
    <dbReference type="NCBI Taxonomy" id="3880"/>
    <lineage>
        <taxon>Eukaryota</taxon>
        <taxon>Viridiplantae</taxon>
        <taxon>Streptophyta</taxon>
        <taxon>Embryophyta</taxon>
        <taxon>Tracheophyta</taxon>
        <taxon>Spermatophyta</taxon>
        <taxon>Magnoliopsida</taxon>
        <taxon>eudicotyledons</taxon>
        <taxon>Gunneridae</taxon>
        <taxon>Pentapetalae</taxon>
        <taxon>rosids</taxon>
        <taxon>fabids</taxon>
        <taxon>Fabales</taxon>
        <taxon>Fabaceae</taxon>
        <taxon>Papilionoideae</taxon>
        <taxon>50 kb inversion clade</taxon>
        <taxon>NPAAA clade</taxon>
        <taxon>Hologalegina</taxon>
        <taxon>IRL clade</taxon>
        <taxon>Trifolieae</taxon>
        <taxon>Medicago</taxon>
    </lineage>
</organism>
<accession>G7K3Z4</accession>
<dbReference type="eggNOG" id="ENOG502QQ1V">
    <property type="taxonomic scope" value="Eukaryota"/>
</dbReference>
<gene>
    <name evidence="1" type="ordered locus">MTR_5g025350</name>
</gene>
<reference evidence="2" key="3">
    <citation type="submission" date="2015-04" db="UniProtKB">
        <authorList>
            <consortium name="EnsemblPlants"/>
        </authorList>
    </citation>
    <scope>IDENTIFICATION</scope>
    <source>
        <strain evidence="2">cv. Jemalong A17</strain>
    </source>
</reference>
<accession>A0A0C3XEJ1</accession>
<reference evidence="1 3" key="2">
    <citation type="journal article" date="2014" name="BMC Genomics">
        <title>An improved genome release (version Mt4.0) for the model legume Medicago truncatula.</title>
        <authorList>
            <person name="Tang H."/>
            <person name="Krishnakumar V."/>
            <person name="Bidwell S."/>
            <person name="Rosen B."/>
            <person name="Chan A."/>
            <person name="Zhou S."/>
            <person name="Gentzbittel L."/>
            <person name="Childs K.L."/>
            <person name="Yandell M."/>
            <person name="Gundlach H."/>
            <person name="Mayer K.F."/>
            <person name="Schwartz D.C."/>
            <person name="Town C.D."/>
        </authorList>
    </citation>
    <scope>GENOME REANNOTATION</scope>
    <source>
        <strain evidence="2 3">cv. Jemalong A17</strain>
    </source>
</reference>
<evidence type="ECO:0000313" key="2">
    <source>
        <dbReference type="EnsemblPlants" id="AES95426"/>
    </source>
</evidence>
<keyword evidence="3" id="KW-1185">Reference proteome</keyword>
<evidence type="ECO:0000313" key="3">
    <source>
        <dbReference type="Proteomes" id="UP000002051"/>
    </source>
</evidence>
<dbReference type="HOGENOM" id="CLU_1087283_0_0_1"/>
<dbReference type="Proteomes" id="UP000002051">
    <property type="component" value="Chromosome 5"/>
</dbReference>
<dbReference type="AlphaFoldDB" id="G7K3Z4"/>
<dbReference type="PaxDb" id="3880-AES95426"/>
<dbReference type="EnsemblPlants" id="AES95426">
    <property type="protein sequence ID" value="AES95426"/>
    <property type="gene ID" value="MTR_5g025350"/>
</dbReference>
<dbReference type="EMBL" id="CM001221">
    <property type="protein sequence ID" value="AES95426.2"/>
    <property type="molecule type" value="Genomic_DNA"/>
</dbReference>
<reference evidence="1 3" key="1">
    <citation type="journal article" date="2011" name="Nature">
        <title>The Medicago genome provides insight into the evolution of rhizobial symbioses.</title>
        <authorList>
            <person name="Young N.D."/>
            <person name="Debelle F."/>
            <person name="Oldroyd G.E."/>
            <person name="Geurts R."/>
            <person name="Cannon S.B."/>
            <person name="Udvardi M.K."/>
            <person name="Benedito V.A."/>
            <person name="Mayer K.F."/>
            <person name="Gouzy J."/>
            <person name="Schoof H."/>
            <person name="Van de Peer Y."/>
            <person name="Proost S."/>
            <person name="Cook D.R."/>
            <person name="Meyers B.C."/>
            <person name="Spannagl M."/>
            <person name="Cheung F."/>
            <person name="De Mita S."/>
            <person name="Krishnakumar V."/>
            <person name="Gundlach H."/>
            <person name="Zhou S."/>
            <person name="Mudge J."/>
            <person name="Bharti A.K."/>
            <person name="Murray J.D."/>
            <person name="Naoumkina M.A."/>
            <person name="Rosen B."/>
            <person name="Silverstein K.A."/>
            <person name="Tang H."/>
            <person name="Rombauts S."/>
            <person name="Zhao P.X."/>
            <person name="Zhou P."/>
            <person name="Barbe V."/>
            <person name="Bardou P."/>
            <person name="Bechner M."/>
            <person name="Bellec A."/>
            <person name="Berger A."/>
            <person name="Berges H."/>
            <person name="Bidwell S."/>
            <person name="Bisseling T."/>
            <person name="Choisne N."/>
            <person name="Couloux A."/>
            <person name="Denny R."/>
            <person name="Deshpande S."/>
            <person name="Dai X."/>
            <person name="Doyle J.J."/>
            <person name="Dudez A.M."/>
            <person name="Farmer A.D."/>
            <person name="Fouteau S."/>
            <person name="Franken C."/>
            <person name="Gibelin C."/>
            <person name="Gish J."/>
            <person name="Goldstein S."/>
            <person name="Gonzalez A.J."/>
            <person name="Green P.J."/>
            <person name="Hallab A."/>
            <person name="Hartog M."/>
            <person name="Hua A."/>
            <person name="Humphray S.J."/>
            <person name="Jeong D.H."/>
            <person name="Jing Y."/>
            <person name="Jocker A."/>
            <person name="Kenton S.M."/>
            <person name="Kim D.J."/>
            <person name="Klee K."/>
            <person name="Lai H."/>
            <person name="Lang C."/>
            <person name="Lin S."/>
            <person name="Macmil S.L."/>
            <person name="Magdelenat G."/>
            <person name="Matthews L."/>
            <person name="McCorrison J."/>
            <person name="Monaghan E.L."/>
            <person name="Mun J.H."/>
            <person name="Najar F.Z."/>
            <person name="Nicholson C."/>
            <person name="Noirot C."/>
            <person name="O'Bleness M."/>
            <person name="Paule C.R."/>
            <person name="Poulain J."/>
            <person name="Prion F."/>
            <person name="Qin B."/>
            <person name="Qu C."/>
            <person name="Retzel E.F."/>
            <person name="Riddle C."/>
            <person name="Sallet E."/>
            <person name="Samain S."/>
            <person name="Samson N."/>
            <person name="Sanders I."/>
            <person name="Saurat O."/>
            <person name="Scarpelli C."/>
            <person name="Schiex T."/>
            <person name="Segurens B."/>
            <person name="Severin A.J."/>
            <person name="Sherrier D.J."/>
            <person name="Shi R."/>
            <person name="Sims S."/>
            <person name="Singer S.R."/>
            <person name="Sinharoy S."/>
            <person name="Sterck L."/>
            <person name="Viollet A."/>
            <person name="Wang B.B."/>
            <person name="Wang K."/>
            <person name="Wang M."/>
            <person name="Wang X."/>
            <person name="Warfsmann J."/>
            <person name="Weissenbach J."/>
            <person name="White D.D."/>
            <person name="White J.D."/>
            <person name="Wiley G.B."/>
            <person name="Wincker P."/>
            <person name="Xing Y."/>
            <person name="Yang L."/>
            <person name="Yao Z."/>
            <person name="Ying F."/>
            <person name="Zhai J."/>
            <person name="Zhou L."/>
            <person name="Zuber A."/>
            <person name="Denarie J."/>
            <person name="Dixon R.A."/>
            <person name="May G.D."/>
            <person name="Schwartz D.C."/>
            <person name="Rogers J."/>
            <person name="Quetier F."/>
            <person name="Town C.D."/>
            <person name="Roe B.A."/>
        </authorList>
    </citation>
    <scope>NUCLEOTIDE SEQUENCE [LARGE SCALE GENOMIC DNA]</scope>
    <source>
        <strain evidence="1">A17</strain>
        <strain evidence="2 3">cv. Jemalong A17</strain>
    </source>
</reference>
<protein>
    <submittedName>
        <fullName evidence="1 2">Uncharacterized protein</fullName>
    </submittedName>
</protein>
<dbReference type="STRING" id="3880.G7K3Z4"/>
<evidence type="ECO:0000313" key="1">
    <source>
        <dbReference type="EMBL" id="AES95426.2"/>
    </source>
</evidence>
<dbReference type="PANTHER" id="PTHR40836">
    <property type="entry name" value="RB1-INDUCIBLE COILED-COIL PROTEIN"/>
    <property type="match status" value="1"/>
</dbReference>
<sequence length="256" mass="29737">MYNPTIIMNKTRQQHIVPQSELLSPRNLVRSLYAHVSRSGTSFGKVLLEDRHILTGAHIRRKLEAVETMSLDVKKQKKERFNNIKEKVSNLRSSFALRGGIFGKRYQSMVESHVLMNDGGERHENYTEVPPSPAYVCSSVHEDFWRRIEYLKTILLCHKVFKDIRSGLNELRRQLNQLDSVEVEEFTIKQKPSESELVQLNQPAGIHYPAESYIRDLLVASGLYFGSWNKSSLRGTHMQSLLEILFLKKWKNLIRN</sequence>
<name>G7K3Z4_MEDTR</name>
<dbReference type="PANTHER" id="PTHR40836:SF4">
    <property type="entry name" value="RB1-INDUCIBLE COILED-COIL PROTEIN"/>
    <property type="match status" value="1"/>
</dbReference>
<proteinExistence type="predicted"/>